<evidence type="ECO:0000313" key="1">
    <source>
        <dbReference type="EMBL" id="MCS3919409.1"/>
    </source>
</evidence>
<organism evidence="1 2">
    <name type="scientific">Candidatus Fervidibacter sacchari</name>
    <dbReference type="NCBI Taxonomy" id="1448929"/>
    <lineage>
        <taxon>Bacteria</taxon>
        <taxon>Candidatus Fervidibacterota</taxon>
        <taxon>Candidatus Fervidibacter</taxon>
    </lineage>
</organism>
<sequence>MAWLVLKTLVDKLMRRSDGTEKPTFERRR</sequence>
<name>A0ABT2EN77_9BACT</name>
<keyword evidence="2" id="KW-1185">Reference proteome</keyword>
<protein>
    <submittedName>
        <fullName evidence="1">Uncharacterized protein</fullName>
    </submittedName>
</protein>
<reference evidence="1 2" key="1">
    <citation type="submission" date="2022-08" db="EMBL/GenBank/DDBJ databases">
        <title>Bacterial and archaeal communities from various locations to study Microbial Dark Matter (Phase II).</title>
        <authorList>
            <person name="Stepanauskas R."/>
        </authorList>
    </citation>
    <scope>NUCLEOTIDE SEQUENCE [LARGE SCALE GENOMIC DNA]</scope>
    <source>
        <strain evidence="1 2">PD1</strain>
    </source>
</reference>
<accession>A0ABT2EN77</accession>
<evidence type="ECO:0000313" key="2">
    <source>
        <dbReference type="Proteomes" id="UP001204798"/>
    </source>
</evidence>
<gene>
    <name evidence="1" type="ORF">M2350_001822</name>
</gene>
<dbReference type="Proteomes" id="UP001204798">
    <property type="component" value="Unassembled WGS sequence"/>
</dbReference>
<proteinExistence type="predicted"/>
<comment type="caution">
    <text evidence="1">The sequence shown here is derived from an EMBL/GenBank/DDBJ whole genome shotgun (WGS) entry which is preliminary data.</text>
</comment>
<dbReference type="EMBL" id="JANUCP010000003">
    <property type="protein sequence ID" value="MCS3919409.1"/>
    <property type="molecule type" value="Genomic_DNA"/>
</dbReference>